<feature type="region of interest" description="Disordered" evidence="1">
    <location>
        <begin position="158"/>
        <end position="181"/>
    </location>
</feature>
<dbReference type="AlphaFoldDB" id="A0A8H7GUK0"/>
<evidence type="ECO:0000313" key="3">
    <source>
        <dbReference type="Proteomes" id="UP000649328"/>
    </source>
</evidence>
<comment type="caution">
    <text evidence="2">The sequence shown here is derived from an EMBL/GenBank/DDBJ whole genome shotgun (WGS) entry which is preliminary data.</text>
</comment>
<sequence>MGKGKKGKKGGVPKSPRKNVVENNDHVPSTNNETLSTTVDETARLEVTNTEGIMDDQSHGEVDESNISENTNDLKSTEEIKESYCMEEIPHGADRAEIPPMKDDPEEPAENIVLIDTRTSSEDLAHDRDVSEKELHIHANISDDEDDFGSFDEASFEELEASTGHVNDPQPLSGQYEEDSKLTPAKIQRTLDLIFPGKLPEQPSQSGPLLSKNAHAHFLELSKPPRLHPPNWTKLKLRHNLLLKLGIPINLDELSSSNSTTTSMKLETVRRKSISESDLDWSGF</sequence>
<dbReference type="Pfam" id="PF17104">
    <property type="entry name" value="YBL010C_LAA2"/>
    <property type="match status" value="1"/>
</dbReference>
<accession>A0A8H7GUK0</accession>
<dbReference type="Proteomes" id="UP000649328">
    <property type="component" value="Unassembled WGS sequence"/>
</dbReference>
<feature type="compositionally biased region" description="Polar residues" evidence="1">
    <location>
        <begin position="65"/>
        <end position="74"/>
    </location>
</feature>
<dbReference type="OrthoDB" id="5378975at2759"/>
<organism evidence="2 3">
    <name type="scientific">Metschnikowia pulcherrima</name>
    <dbReference type="NCBI Taxonomy" id="27326"/>
    <lineage>
        <taxon>Eukaryota</taxon>
        <taxon>Fungi</taxon>
        <taxon>Dikarya</taxon>
        <taxon>Ascomycota</taxon>
        <taxon>Saccharomycotina</taxon>
        <taxon>Pichiomycetes</taxon>
        <taxon>Metschnikowiaceae</taxon>
        <taxon>Metschnikowia</taxon>
    </lineage>
</organism>
<reference evidence="2" key="1">
    <citation type="submission" date="2020-10" db="EMBL/GenBank/DDBJ databases">
        <title>The Whole-Genome Sequence of Metschnikowia persimmonesis, a Novel Endophytic Yeast Species Isolated from Medicinal Plant Diospyros kaki Thumb.</title>
        <authorList>
            <person name="Rahmat E."/>
            <person name="Kang Y."/>
        </authorList>
    </citation>
    <scope>NUCLEOTIDE SEQUENCE</scope>
    <source>
        <strain evidence="2">KIOM G15050</strain>
    </source>
</reference>
<gene>
    <name evidence="2" type="ORF">HF325_002054</name>
</gene>
<evidence type="ECO:0000313" key="2">
    <source>
        <dbReference type="EMBL" id="KAF8002809.1"/>
    </source>
</evidence>
<dbReference type="EMBL" id="JACBPP010000003">
    <property type="protein sequence ID" value="KAF8002809.1"/>
    <property type="molecule type" value="Genomic_DNA"/>
</dbReference>
<dbReference type="PANTHER" id="PTHR38698">
    <property type="entry name" value="EXPRESSED PROTEIN"/>
    <property type="match status" value="1"/>
</dbReference>
<protein>
    <submittedName>
        <fullName evidence="2">Uncharacterized protein</fullName>
    </submittedName>
</protein>
<keyword evidence="3" id="KW-1185">Reference proteome</keyword>
<feature type="compositionally biased region" description="Basic residues" evidence="1">
    <location>
        <begin position="1"/>
        <end position="17"/>
    </location>
</feature>
<dbReference type="PANTHER" id="PTHR38698:SF1">
    <property type="entry name" value="FUNGAL PROTEIN"/>
    <property type="match status" value="1"/>
</dbReference>
<evidence type="ECO:0000256" key="1">
    <source>
        <dbReference type="SAM" id="MobiDB-lite"/>
    </source>
</evidence>
<feature type="region of interest" description="Disordered" evidence="1">
    <location>
        <begin position="1"/>
        <end position="78"/>
    </location>
</feature>
<proteinExistence type="predicted"/>
<dbReference type="InterPro" id="IPR031355">
    <property type="entry name" value="YBL010C/LAA2-like"/>
</dbReference>
<name>A0A8H7GUK0_9ASCO</name>
<feature type="compositionally biased region" description="Polar residues" evidence="1">
    <location>
        <begin position="26"/>
        <end position="40"/>
    </location>
</feature>